<dbReference type="GO" id="GO:0048524">
    <property type="term" value="P:positive regulation of viral process"/>
    <property type="evidence" value="ECO:0007669"/>
    <property type="project" value="UniProtKB-ARBA"/>
</dbReference>
<evidence type="ECO:0000256" key="2">
    <source>
        <dbReference type="ARBA" id="ARBA00004496"/>
    </source>
</evidence>
<dbReference type="InterPro" id="IPR050143">
    <property type="entry name" value="TRIM/RBCC"/>
</dbReference>
<comment type="pathway">
    <text evidence="4">Protein modification; protein ubiquitination.</text>
</comment>
<dbReference type="InterPro" id="IPR013083">
    <property type="entry name" value="Znf_RING/FYVE/PHD"/>
</dbReference>
<keyword evidence="8" id="KW-0808">Transferase</keyword>
<gene>
    <name evidence="23" type="primary">LOC106000058</name>
</gene>
<protein>
    <recommendedName>
        <fullName evidence="15">E3 ubiquitin-protein ligase TRIM38</fullName>
        <ecNumber evidence="5">2.3.2.27</ecNumber>
    </recommendedName>
    <alternativeName>
        <fullName evidence="16">Tripartite motif-containing protein 38</fullName>
    </alternativeName>
</protein>
<keyword evidence="10 17" id="KW-0863">Zinc-finger</keyword>
<name>A0A1S3GPV1_DIPOR</name>
<dbReference type="PRINTS" id="PR01407">
    <property type="entry name" value="BUTYPHLNCDUF"/>
</dbReference>
<dbReference type="AlphaFoldDB" id="A0A1S3GPV1"/>
<dbReference type="GO" id="GO:0008270">
    <property type="term" value="F:zinc ion binding"/>
    <property type="evidence" value="ECO:0007669"/>
    <property type="project" value="UniProtKB-KW"/>
</dbReference>
<keyword evidence="13" id="KW-0391">Immunity</keyword>
<dbReference type="FunFam" id="2.60.120.920:FF:000072">
    <property type="entry name" value="Tripartite motif containing 38"/>
    <property type="match status" value="1"/>
</dbReference>
<evidence type="ECO:0000256" key="16">
    <source>
        <dbReference type="ARBA" id="ARBA00076822"/>
    </source>
</evidence>
<evidence type="ECO:0000313" key="23">
    <source>
        <dbReference type="RefSeq" id="XP_012890705.1"/>
    </source>
</evidence>
<dbReference type="Gene3D" id="3.30.160.60">
    <property type="entry name" value="Classic Zinc Finger"/>
    <property type="match status" value="1"/>
</dbReference>
<evidence type="ECO:0000256" key="3">
    <source>
        <dbReference type="ARBA" id="ARBA00004718"/>
    </source>
</evidence>
<dbReference type="GeneID" id="106000058"/>
<dbReference type="KEGG" id="dord:106000058"/>
<dbReference type="Gene3D" id="3.30.40.10">
    <property type="entry name" value="Zinc/RING finger domain, C3HC4 (zinc finger)"/>
    <property type="match status" value="1"/>
</dbReference>
<evidence type="ECO:0000256" key="8">
    <source>
        <dbReference type="ARBA" id="ARBA00022679"/>
    </source>
</evidence>
<feature type="domain" description="B30.2/SPRY" evidence="21">
    <location>
        <begin position="276"/>
        <end position="465"/>
    </location>
</feature>
<dbReference type="Proteomes" id="UP000081671">
    <property type="component" value="Unplaced"/>
</dbReference>
<keyword evidence="12" id="KW-0862">Zinc</keyword>
<feature type="coiled-coil region" evidence="18">
    <location>
        <begin position="204"/>
        <end position="238"/>
    </location>
</feature>
<accession>A0A1S3GPV1</accession>
<dbReference type="PROSITE" id="PS00518">
    <property type="entry name" value="ZF_RING_1"/>
    <property type="match status" value="1"/>
</dbReference>
<evidence type="ECO:0000256" key="5">
    <source>
        <dbReference type="ARBA" id="ARBA00012483"/>
    </source>
</evidence>
<dbReference type="InterPro" id="IPR043136">
    <property type="entry name" value="B30.2/SPRY_sf"/>
</dbReference>
<dbReference type="InterPro" id="IPR003877">
    <property type="entry name" value="SPRY_dom"/>
</dbReference>
<dbReference type="SMART" id="SM00449">
    <property type="entry name" value="SPRY"/>
    <property type="match status" value="1"/>
</dbReference>
<keyword evidence="11" id="KW-0833">Ubl conjugation pathway</keyword>
<dbReference type="InterPro" id="IPR017907">
    <property type="entry name" value="Znf_RING_CS"/>
</dbReference>
<dbReference type="Pfam" id="PF15227">
    <property type="entry name" value="zf-C3HC4_4"/>
    <property type="match status" value="1"/>
</dbReference>
<dbReference type="InterPro" id="IPR003879">
    <property type="entry name" value="Butyrophylin_SPRY"/>
</dbReference>
<dbReference type="CDD" id="cd19761">
    <property type="entry name" value="Bbox2_TRIM5-like"/>
    <property type="match status" value="1"/>
</dbReference>
<keyword evidence="18" id="KW-0175">Coiled coil</keyword>
<keyword evidence="9" id="KW-0479">Metal-binding</keyword>
<dbReference type="GO" id="GO:0045087">
    <property type="term" value="P:innate immune response"/>
    <property type="evidence" value="ECO:0007669"/>
    <property type="project" value="UniProtKB-KW"/>
</dbReference>
<dbReference type="FunCoup" id="A0A1S3GPV1">
    <property type="interactions" value="148"/>
</dbReference>
<dbReference type="CDD" id="cd15815">
    <property type="entry name" value="SPRY_PRY_TRIM38"/>
    <property type="match status" value="1"/>
</dbReference>
<evidence type="ECO:0000259" key="20">
    <source>
        <dbReference type="PROSITE" id="PS50119"/>
    </source>
</evidence>
<evidence type="ECO:0000256" key="1">
    <source>
        <dbReference type="ARBA" id="ARBA00000900"/>
    </source>
</evidence>
<dbReference type="GO" id="GO:0005737">
    <property type="term" value="C:cytoplasm"/>
    <property type="evidence" value="ECO:0007669"/>
    <property type="project" value="UniProtKB-SubCell"/>
</dbReference>
<keyword evidence="7" id="KW-0399">Innate immunity</keyword>
<dbReference type="InParanoid" id="A0A1S3GPV1"/>
<evidence type="ECO:0000256" key="4">
    <source>
        <dbReference type="ARBA" id="ARBA00004906"/>
    </source>
</evidence>
<evidence type="ECO:0000259" key="19">
    <source>
        <dbReference type="PROSITE" id="PS50089"/>
    </source>
</evidence>
<dbReference type="EC" id="2.3.2.27" evidence="5"/>
<keyword evidence="6" id="KW-0963">Cytoplasm</keyword>
<dbReference type="SUPFAM" id="SSF49899">
    <property type="entry name" value="Concanavalin A-like lectins/glucanases"/>
    <property type="match status" value="1"/>
</dbReference>
<organism evidence="22 23">
    <name type="scientific">Dipodomys ordii</name>
    <name type="common">Ord's kangaroo rat</name>
    <dbReference type="NCBI Taxonomy" id="10020"/>
    <lineage>
        <taxon>Eukaryota</taxon>
        <taxon>Metazoa</taxon>
        <taxon>Chordata</taxon>
        <taxon>Craniata</taxon>
        <taxon>Vertebrata</taxon>
        <taxon>Euteleostomi</taxon>
        <taxon>Mammalia</taxon>
        <taxon>Eutheria</taxon>
        <taxon>Euarchontoglires</taxon>
        <taxon>Glires</taxon>
        <taxon>Rodentia</taxon>
        <taxon>Castorimorpha</taxon>
        <taxon>Heteromyidae</taxon>
        <taxon>Dipodomyinae</taxon>
        <taxon>Dipodomys</taxon>
    </lineage>
</organism>
<evidence type="ECO:0000256" key="10">
    <source>
        <dbReference type="ARBA" id="ARBA00022771"/>
    </source>
</evidence>
<reference evidence="23" key="1">
    <citation type="submission" date="2025-08" db="UniProtKB">
        <authorList>
            <consortium name="RefSeq"/>
        </authorList>
    </citation>
    <scope>IDENTIFICATION</scope>
    <source>
        <tissue evidence="23">Kidney</tissue>
    </source>
</reference>
<evidence type="ECO:0000256" key="6">
    <source>
        <dbReference type="ARBA" id="ARBA00022490"/>
    </source>
</evidence>
<dbReference type="PANTHER" id="PTHR24103">
    <property type="entry name" value="E3 UBIQUITIN-PROTEIN LIGASE TRIM"/>
    <property type="match status" value="1"/>
</dbReference>
<feature type="coiled-coil region" evidence="18">
    <location>
        <begin position="135"/>
        <end position="180"/>
    </location>
</feature>
<dbReference type="InterPro" id="IPR000315">
    <property type="entry name" value="Znf_B-box"/>
</dbReference>
<dbReference type="OrthoDB" id="6270329at2759"/>
<dbReference type="PROSITE" id="PS50089">
    <property type="entry name" value="ZF_RING_2"/>
    <property type="match status" value="1"/>
</dbReference>
<dbReference type="SUPFAM" id="SSF57845">
    <property type="entry name" value="B-box zinc-binding domain"/>
    <property type="match status" value="1"/>
</dbReference>
<dbReference type="InterPro" id="IPR035790">
    <property type="entry name" value="SPRY/PRY_TRIM38"/>
</dbReference>
<comment type="subunit">
    <text evidence="14">Interacts (via B30.2/SPRY domain) with TAB2 and TAB3.</text>
</comment>
<evidence type="ECO:0000256" key="9">
    <source>
        <dbReference type="ARBA" id="ARBA00022723"/>
    </source>
</evidence>
<evidence type="ECO:0000256" key="7">
    <source>
        <dbReference type="ARBA" id="ARBA00022588"/>
    </source>
</evidence>
<evidence type="ECO:0000256" key="12">
    <source>
        <dbReference type="ARBA" id="ARBA00022833"/>
    </source>
</evidence>
<evidence type="ECO:0000313" key="22">
    <source>
        <dbReference type="Proteomes" id="UP000081671"/>
    </source>
</evidence>
<feature type="domain" description="RING-type" evidence="19">
    <location>
        <begin position="16"/>
        <end position="63"/>
    </location>
</feature>
<evidence type="ECO:0000256" key="15">
    <source>
        <dbReference type="ARBA" id="ARBA00073071"/>
    </source>
</evidence>
<dbReference type="SMART" id="SM00184">
    <property type="entry name" value="RING"/>
    <property type="match status" value="1"/>
</dbReference>
<evidence type="ECO:0000256" key="17">
    <source>
        <dbReference type="PROSITE-ProRule" id="PRU00024"/>
    </source>
</evidence>
<evidence type="ECO:0000259" key="21">
    <source>
        <dbReference type="PROSITE" id="PS50188"/>
    </source>
</evidence>
<dbReference type="InterPro" id="IPR006574">
    <property type="entry name" value="PRY"/>
</dbReference>
<dbReference type="GO" id="GO:1903900">
    <property type="term" value="P:regulation of viral life cycle"/>
    <property type="evidence" value="ECO:0007669"/>
    <property type="project" value="UniProtKB-ARBA"/>
</dbReference>
<dbReference type="InterPro" id="IPR013320">
    <property type="entry name" value="ConA-like_dom_sf"/>
</dbReference>
<dbReference type="Pfam" id="PF00622">
    <property type="entry name" value="SPRY"/>
    <property type="match status" value="1"/>
</dbReference>
<comment type="subcellular location">
    <subcellularLocation>
        <location evidence="2">Cytoplasm</location>
    </subcellularLocation>
</comment>
<dbReference type="Pfam" id="PF13765">
    <property type="entry name" value="PRY"/>
    <property type="match status" value="1"/>
</dbReference>
<dbReference type="GO" id="GO:0010468">
    <property type="term" value="P:regulation of gene expression"/>
    <property type="evidence" value="ECO:0007669"/>
    <property type="project" value="UniProtKB-ARBA"/>
</dbReference>
<dbReference type="PROSITE" id="PS50119">
    <property type="entry name" value="ZF_BBOX"/>
    <property type="match status" value="1"/>
</dbReference>
<proteinExistence type="predicted"/>
<evidence type="ECO:0000256" key="11">
    <source>
        <dbReference type="ARBA" id="ARBA00022786"/>
    </source>
</evidence>
<dbReference type="SMART" id="SM00336">
    <property type="entry name" value="BBOX"/>
    <property type="match status" value="1"/>
</dbReference>
<dbReference type="RefSeq" id="XP_012890705.1">
    <property type="nucleotide sequence ID" value="XM_013035251.1"/>
</dbReference>
<dbReference type="PROSITE" id="PS50188">
    <property type="entry name" value="B302_SPRY"/>
    <property type="match status" value="1"/>
</dbReference>
<evidence type="ECO:0000256" key="13">
    <source>
        <dbReference type="ARBA" id="ARBA00022859"/>
    </source>
</evidence>
<dbReference type="InterPro" id="IPR001870">
    <property type="entry name" value="B30.2/SPRY"/>
</dbReference>
<dbReference type="SUPFAM" id="SSF57850">
    <property type="entry name" value="RING/U-box"/>
    <property type="match status" value="1"/>
</dbReference>
<keyword evidence="22" id="KW-1185">Reference proteome</keyword>
<dbReference type="GO" id="GO:0061630">
    <property type="term" value="F:ubiquitin protein ligase activity"/>
    <property type="evidence" value="ECO:0007669"/>
    <property type="project" value="UniProtKB-EC"/>
</dbReference>
<dbReference type="SMART" id="SM00589">
    <property type="entry name" value="PRY"/>
    <property type="match status" value="1"/>
</dbReference>
<dbReference type="InterPro" id="IPR001841">
    <property type="entry name" value="Znf_RING"/>
</dbReference>
<comment type="catalytic activity">
    <reaction evidence="1">
        <text>S-ubiquitinyl-[E2 ubiquitin-conjugating enzyme]-L-cysteine + [acceptor protein]-L-lysine = [E2 ubiquitin-conjugating enzyme]-L-cysteine + N(6)-ubiquitinyl-[acceptor protein]-L-lysine.</text>
        <dbReference type="EC" id="2.3.2.27"/>
    </reaction>
</comment>
<comment type="pathway">
    <text evidence="3">Protein modification; protein sumoylation.</text>
</comment>
<sequence>MASASSTKKMRDIATCPICMNLMTHPVSIKCGHNFCQLCIIEFFNRVRLLNPAMTKLDCPLCRGPFDKNSFRPNKELENMIEVIKEMEEIDQQMLCKEHGEKLHLFCEDEGQLICWRCERSQHQGHATALLEEVYQSYKEKLQKAMVNLNQLQEECMKHKMFLTLQMDDWKEEINRKRQKIKSDFKNLRSFLHEEEKSYIWKLEKEEEQMLKRMRDSKASLEQKSSELQSHILELEAKCQGSVQNMLQGVKDALVRSSAVKLEEPENFFLEIHTMCNVSELYFDVKKTVKRYQVSVTLDPSTAHPDLFLSDDRRQVTRGCSKENLEASSRRFTAFPCVLGSEGFSSGRHYFEVDVGEGTGWDLGVCLENVQRGTDMRQEPEFGFWTIRLCKQIVALTSPPTPLRLSDQPLVVGIFVDCEAGVVSFYNMTTGSHMFTFPRASFSDTLLPYFQVYQHSPLFLPPPDE</sequence>
<dbReference type="Pfam" id="PF00643">
    <property type="entry name" value="zf-B_box"/>
    <property type="match status" value="1"/>
</dbReference>
<evidence type="ECO:0000256" key="18">
    <source>
        <dbReference type="SAM" id="Coils"/>
    </source>
</evidence>
<evidence type="ECO:0000256" key="14">
    <source>
        <dbReference type="ARBA" id="ARBA00066102"/>
    </source>
</evidence>
<feature type="domain" description="B box-type" evidence="20">
    <location>
        <begin position="91"/>
        <end position="131"/>
    </location>
</feature>
<dbReference type="Gene3D" id="2.60.120.920">
    <property type="match status" value="1"/>
</dbReference>